<evidence type="ECO:0000256" key="9">
    <source>
        <dbReference type="ARBA" id="ARBA00023235"/>
    </source>
</evidence>
<evidence type="ECO:0000256" key="2">
    <source>
        <dbReference type="ARBA" id="ARBA00004906"/>
    </source>
</evidence>
<dbReference type="InterPro" id="IPR012334">
    <property type="entry name" value="Pectin_lyas_fold"/>
</dbReference>
<dbReference type="InterPro" id="IPR006626">
    <property type="entry name" value="PbH1"/>
</dbReference>
<evidence type="ECO:0000256" key="6">
    <source>
        <dbReference type="ARBA" id="ARBA00022737"/>
    </source>
</evidence>
<dbReference type="SMART" id="SM00722">
    <property type="entry name" value="CASH"/>
    <property type="match status" value="1"/>
</dbReference>
<evidence type="ECO:0000256" key="7">
    <source>
        <dbReference type="ARBA" id="ARBA00022786"/>
    </source>
</evidence>
<proteinExistence type="inferred from homology"/>
<evidence type="ECO:0000259" key="10">
    <source>
        <dbReference type="SMART" id="SM00722"/>
    </source>
</evidence>
<evidence type="ECO:0000256" key="1">
    <source>
        <dbReference type="ARBA" id="ARBA00001550"/>
    </source>
</evidence>
<keyword evidence="7" id="KW-0833">Ubl conjugation pathway</keyword>
<comment type="caution">
    <text evidence="11">The sequence shown here is derived from an EMBL/GenBank/DDBJ whole genome shotgun (WGS) entry which is preliminary data.</text>
</comment>
<dbReference type="EC" id="5.1.3.37" evidence="5"/>
<evidence type="ECO:0000256" key="4">
    <source>
        <dbReference type="ARBA" id="ARBA00010085"/>
    </source>
</evidence>
<dbReference type="SMART" id="SM00710">
    <property type="entry name" value="PbH1"/>
    <property type="match status" value="6"/>
</dbReference>
<dbReference type="Proteomes" id="UP000313645">
    <property type="component" value="Unassembled WGS sequence"/>
</dbReference>
<evidence type="ECO:0000313" key="11">
    <source>
        <dbReference type="EMBL" id="TBW55452.1"/>
    </source>
</evidence>
<dbReference type="Pfam" id="PF13229">
    <property type="entry name" value="Beta_helix"/>
    <property type="match status" value="1"/>
</dbReference>
<dbReference type="NCBIfam" id="TIGR03804">
    <property type="entry name" value="para_beta_helix"/>
    <property type="match status" value="1"/>
</dbReference>
<protein>
    <recommendedName>
        <fullName evidence="5">mannuronan 5-epimerase</fullName>
        <ecNumber evidence="5">5.1.3.37</ecNumber>
    </recommendedName>
</protein>
<dbReference type="InterPro" id="IPR006633">
    <property type="entry name" value="Carb-bd_sugar_hydrolysis-dom"/>
</dbReference>
<keyword evidence="12" id="KW-1185">Reference proteome</keyword>
<evidence type="ECO:0000256" key="8">
    <source>
        <dbReference type="ARBA" id="ARBA00022841"/>
    </source>
</evidence>
<evidence type="ECO:0000313" key="12">
    <source>
        <dbReference type="Proteomes" id="UP000313645"/>
    </source>
</evidence>
<gene>
    <name evidence="11" type="ORF">EZI54_11540</name>
</gene>
<dbReference type="InterPro" id="IPR051550">
    <property type="entry name" value="SCF-Subunits/Alg-Epimerases"/>
</dbReference>
<dbReference type="RefSeq" id="WP_131482039.1">
    <property type="nucleotide sequence ID" value="NZ_SJDL01000016.1"/>
</dbReference>
<reference evidence="11 12" key="1">
    <citation type="submission" date="2019-02" db="EMBL/GenBank/DDBJ databases">
        <title>Marinobacter halodurans sp. nov., a marine bacterium isolated from sea tidal flat.</title>
        <authorList>
            <person name="Yoo Y."/>
            <person name="Lee D.W."/>
            <person name="Kim B.S."/>
            <person name="Kim J.-J."/>
        </authorList>
    </citation>
    <scope>NUCLEOTIDE SEQUENCE [LARGE SCALE GENOMIC DNA]</scope>
    <source>
        <strain evidence="11 12">YJ-S3-2</strain>
    </source>
</reference>
<comment type="catalytic activity">
    <reaction evidence="1">
        <text>[(1-&gt;4)-beta-D-mannuronosyl](n) = [alginate](n)</text>
        <dbReference type="Rhea" id="RHEA:45572"/>
        <dbReference type="Rhea" id="RHEA-COMP:11264"/>
        <dbReference type="Rhea" id="RHEA-COMP:11270"/>
        <dbReference type="ChEBI" id="CHEBI:58187"/>
        <dbReference type="ChEBI" id="CHEBI:85311"/>
        <dbReference type="EC" id="5.1.3.37"/>
    </reaction>
</comment>
<comment type="pathway">
    <text evidence="2">Protein modification; protein ubiquitination.</text>
</comment>
<feature type="domain" description="Carbohydrate-binding/sugar hydrolysis" evidence="10">
    <location>
        <begin position="128"/>
        <end position="270"/>
    </location>
</feature>
<dbReference type="InterPro" id="IPR039448">
    <property type="entry name" value="Beta_helix"/>
</dbReference>
<organism evidence="11 12">
    <name type="scientific">Marinobacter halodurans</name>
    <dbReference type="NCBI Taxonomy" id="2528979"/>
    <lineage>
        <taxon>Bacteria</taxon>
        <taxon>Pseudomonadati</taxon>
        <taxon>Pseudomonadota</taxon>
        <taxon>Gammaproteobacteria</taxon>
        <taxon>Pseudomonadales</taxon>
        <taxon>Marinobacteraceae</taxon>
        <taxon>Marinobacter</taxon>
    </lineage>
</organism>
<name>A0ABY1ZK55_9GAMM</name>
<dbReference type="PANTHER" id="PTHR22990">
    <property type="entry name" value="F-BOX ONLY PROTEIN"/>
    <property type="match status" value="1"/>
</dbReference>
<dbReference type="EMBL" id="SJDL01000016">
    <property type="protein sequence ID" value="TBW55452.1"/>
    <property type="molecule type" value="Genomic_DNA"/>
</dbReference>
<accession>A0ABY1ZK55</accession>
<dbReference type="InterPro" id="IPR022441">
    <property type="entry name" value="Para_beta_helix_rpt-2"/>
</dbReference>
<dbReference type="PANTHER" id="PTHR22990:SF15">
    <property type="entry name" value="F-BOX ONLY PROTEIN 10"/>
    <property type="match status" value="1"/>
</dbReference>
<keyword evidence="9" id="KW-0413">Isomerase</keyword>
<comment type="similarity">
    <text evidence="4">Belongs to the D-mannuronate C5-epimerase family.</text>
</comment>
<dbReference type="SUPFAM" id="SSF51126">
    <property type="entry name" value="Pectin lyase-like"/>
    <property type="match status" value="1"/>
</dbReference>
<sequence>MADAGAIRKTGQRFVLILLALIALDSLAWADSGDACNRRVTPGEDLQVALDGLPDNGSHQTVCLDAGTFHLQDMVTLERSNLTLQGAGPDKTILQMASRVSSPVLVLGDAYHQEPRHPINQVTVEGMGVHGGGHSDSEFRPDLPYLSNSGLIVRRGEQITLRNLELSDCRSACLLTEYHSQNVLMENNHVSGAEWDGISLNRAGPTRIIGNTIENNTAAGITVEFMEGSEIRNNVIAGNGSHGLYLADAEHNRFENNVIRNNAGAGVFLTCSVRDRDPVLCWDNSFSRDNTFVDNRFEHNRFGYQVAVDKAANCQDFPSPPNVSRGDIFVASPNHEPAWEQYGRCLAYDGSKSVETVSRTEAGAR</sequence>
<dbReference type="InterPro" id="IPR011050">
    <property type="entry name" value="Pectin_lyase_fold/virulence"/>
</dbReference>
<keyword evidence="8" id="KW-0016">Alginate biosynthesis</keyword>
<comment type="pathway">
    <text evidence="3">Glycan biosynthesis; alginate biosynthesis.</text>
</comment>
<evidence type="ECO:0000256" key="3">
    <source>
        <dbReference type="ARBA" id="ARBA00005182"/>
    </source>
</evidence>
<keyword evidence="6" id="KW-0677">Repeat</keyword>
<evidence type="ECO:0000256" key="5">
    <source>
        <dbReference type="ARBA" id="ARBA00012124"/>
    </source>
</evidence>
<dbReference type="Gene3D" id="2.160.20.10">
    <property type="entry name" value="Single-stranded right-handed beta-helix, Pectin lyase-like"/>
    <property type="match status" value="1"/>
</dbReference>